<dbReference type="AlphaFoldDB" id="A0A0E9VJ49"/>
<proteinExistence type="predicted"/>
<organism evidence="1">
    <name type="scientific">Anguilla anguilla</name>
    <name type="common">European freshwater eel</name>
    <name type="synonym">Muraena anguilla</name>
    <dbReference type="NCBI Taxonomy" id="7936"/>
    <lineage>
        <taxon>Eukaryota</taxon>
        <taxon>Metazoa</taxon>
        <taxon>Chordata</taxon>
        <taxon>Craniata</taxon>
        <taxon>Vertebrata</taxon>
        <taxon>Euteleostomi</taxon>
        <taxon>Actinopterygii</taxon>
        <taxon>Neopterygii</taxon>
        <taxon>Teleostei</taxon>
        <taxon>Anguilliformes</taxon>
        <taxon>Anguillidae</taxon>
        <taxon>Anguilla</taxon>
    </lineage>
</organism>
<reference evidence="1" key="1">
    <citation type="submission" date="2014-11" db="EMBL/GenBank/DDBJ databases">
        <authorList>
            <person name="Amaro Gonzalez C."/>
        </authorList>
    </citation>
    <scope>NUCLEOTIDE SEQUENCE</scope>
</reference>
<reference evidence="1" key="2">
    <citation type="journal article" date="2015" name="Fish Shellfish Immunol.">
        <title>Early steps in the European eel (Anguilla anguilla)-Vibrio vulnificus interaction in the gills: Role of the RtxA13 toxin.</title>
        <authorList>
            <person name="Callol A."/>
            <person name="Pajuelo D."/>
            <person name="Ebbesson L."/>
            <person name="Teles M."/>
            <person name="MacKenzie S."/>
            <person name="Amaro C."/>
        </authorList>
    </citation>
    <scope>NUCLEOTIDE SEQUENCE</scope>
</reference>
<protein>
    <submittedName>
        <fullName evidence="1">Uncharacterized protein</fullName>
    </submittedName>
</protein>
<evidence type="ECO:0000313" key="1">
    <source>
        <dbReference type="EMBL" id="JAH78026.1"/>
    </source>
</evidence>
<dbReference type="EMBL" id="GBXM01030551">
    <property type="protein sequence ID" value="JAH78026.1"/>
    <property type="molecule type" value="Transcribed_RNA"/>
</dbReference>
<name>A0A0E9VJ49_ANGAN</name>
<accession>A0A0E9VJ49</accession>
<sequence>MEDEVFQCVLKNVGFFPASPPGQKAYLKSTNCLQIAFCQ</sequence>